<protein>
    <submittedName>
        <fullName evidence="1">Uncharacterized protein</fullName>
    </submittedName>
</protein>
<evidence type="ECO:0000313" key="2">
    <source>
        <dbReference type="Proteomes" id="UP000612899"/>
    </source>
</evidence>
<gene>
    <name evidence="1" type="ORF">Rhe02_33560</name>
</gene>
<name>A0A8J3VFE7_9ACTN</name>
<dbReference type="Proteomes" id="UP000612899">
    <property type="component" value="Unassembled WGS sequence"/>
</dbReference>
<comment type="caution">
    <text evidence="1">The sequence shown here is derived from an EMBL/GenBank/DDBJ whole genome shotgun (WGS) entry which is preliminary data.</text>
</comment>
<reference evidence="1" key="1">
    <citation type="submission" date="2021-01" db="EMBL/GenBank/DDBJ databases">
        <title>Whole genome shotgun sequence of Rhizocola hellebori NBRC 109834.</title>
        <authorList>
            <person name="Komaki H."/>
            <person name="Tamura T."/>
        </authorList>
    </citation>
    <scope>NUCLEOTIDE SEQUENCE</scope>
    <source>
        <strain evidence="1">NBRC 109834</strain>
    </source>
</reference>
<proteinExistence type="predicted"/>
<organism evidence="1 2">
    <name type="scientific">Rhizocola hellebori</name>
    <dbReference type="NCBI Taxonomy" id="1392758"/>
    <lineage>
        <taxon>Bacteria</taxon>
        <taxon>Bacillati</taxon>
        <taxon>Actinomycetota</taxon>
        <taxon>Actinomycetes</taxon>
        <taxon>Micromonosporales</taxon>
        <taxon>Micromonosporaceae</taxon>
        <taxon>Rhizocola</taxon>
    </lineage>
</organism>
<keyword evidence="2" id="KW-1185">Reference proteome</keyword>
<sequence length="72" mass="7631">MHCNHGIRLIEAPSPEAAAMSQNGKVDRDGWHGVVARDGSIRCCFWGRQAERSGAGSLSARHVTVLMASIGG</sequence>
<dbReference type="EMBL" id="BONY01000018">
    <property type="protein sequence ID" value="GIH05289.1"/>
    <property type="molecule type" value="Genomic_DNA"/>
</dbReference>
<evidence type="ECO:0000313" key="1">
    <source>
        <dbReference type="EMBL" id="GIH05289.1"/>
    </source>
</evidence>
<accession>A0A8J3VFE7</accession>
<dbReference type="AlphaFoldDB" id="A0A8J3VFE7"/>